<dbReference type="Gene3D" id="1.10.10.10">
    <property type="entry name" value="Winged helix-like DNA-binding domain superfamily/Winged helix DNA-binding domain"/>
    <property type="match status" value="1"/>
</dbReference>
<feature type="compositionally biased region" description="Basic and acidic residues" evidence="12">
    <location>
        <begin position="487"/>
        <end position="499"/>
    </location>
</feature>
<feature type="compositionally biased region" description="Basic and acidic residues" evidence="12">
    <location>
        <begin position="835"/>
        <end position="849"/>
    </location>
</feature>
<dbReference type="CDD" id="cd02336">
    <property type="entry name" value="ZZ_RSC8"/>
    <property type="match status" value="1"/>
</dbReference>
<feature type="region of interest" description="Disordered" evidence="12">
    <location>
        <begin position="418"/>
        <end position="504"/>
    </location>
</feature>
<feature type="compositionally biased region" description="Basic residues" evidence="12">
    <location>
        <begin position="25"/>
        <end position="36"/>
    </location>
</feature>
<evidence type="ECO:0000259" key="16">
    <source>
        <dbReference type="PROSITE" id="PS51293"/>
    </source>
</evidence>
<keyword evidence="9" id="KW-0539">Nucleus</keyword>
<evidence type="ECO:0000256" key="11">
    <source>
        <dbReference type="SAM" id="Coils"/>
    </source>
</evidence>
<keyword evidence="8" id="KW-0804">Transcription</keyword>
<dbReference type="AlphaFoldDB" id="A0A6A6MRF9"/>
<dbReference type="InterPro" id="IPR009057">
    <property type="entry name" value="Homeodomain-like_sf"/>
</dbReference>
<dbReference type="SMART" id="SM00291">
    <property type="entry name" value="ZnF_ZZ"/>
    <property type="match status" value="1"/>
</dbReference>
<gene>
    <name evidence="18" type="ORF">GH714_041722</name>
</gene>
<evidence type="ECO:0000259" key="13">
    <source>
        <dbReference type="PROSITE" id="PS50090"/>
    </source>
</evidence>
<dbReference type="InterPro" id="IPR041984">
    <property type="entry name" value="Rsc8/Ssr1/Ssr2_ZZ"/>
</dbReference>
<dbReference type="Pfam" id="PF16495">
    <property type="entry name" value="SWIRM-assoc_1"/>
    <property type="match status" value="1"/>
</dbReference>
<feature type="domain" description="SWIRM" evidence="15">
    <location>
        <begin position="141"/>
        <end position="238"/>
    </location>
</feature>
<keyword evidence="7" id="KW-0238">DNA-binding</keyword>
<evidence type="ECO:0000259" key="14">
    <source>
        <dbReference type="PROSITE" id="PS50135"/>
    </source>
</evidence>
<feature type="compositionally biased region" description="Polar residues" evidence="12">
    <location>
        <begin position="817"/>
        <end position="834"/>
    </location>
</feature>
<dbReference type="GO" id="GO:0008270">
    <property type="term" value="F:zinc ion binding"/>
    <property type="evidence" value="ECO:0007669"/>
    <property type="project" value="UniProtKB-KW"/>
</dbReference>
<keyword evidence="3" id="KW-0479">Metal-binding</keyword>
<feature type="coiled-coil region" evidence="11">
    <location>
        <begin position="102"/>
        <end position="129"/>
    </location>
</feature>
<proteinExistence type="predicted"/>
<dbReference type="PROSITE" id="PS50090">
    <property type="entry name" value="MYB_LIKE"/>
    <property type="match status" value="1"/>
</dbReference>
<keyword evidence="19" id="KW-1185">Reference proteome</keyword>
<accession>A0A6A6MRF9</accession>
<evidence type="ECO:0000256" key="10">
    <source>
        <dbReference type="PROSITE-ProRule" id="PRU00228"/>
    </source>
</evidence>
<dbReference type="SUPFAM" id="SSF57850">
    <property type="entry name" value="RING/U-box"/>
    <property type="match status" value="1"/>
</dbReference>
<keyword evidence="5" id="KW-0862">Zinc</keyword>
<comment type="subcellular location">
    <subcellularLocation>
        <location evidence="1">Nucleus</location>
    </subcellularLocation>
</comment>
<keyword evidence="11" id="KW-0175">Coiled coil</keyword>
<organism evidence="18 19">
    <name type="scientific">Hevea brasiliensis</name>
    <name type="common">Para rubber tree</name>
    <name type="synonym">Siphonia brasiliensis</name>
    <dbReference type="NCBI Taxonomy" id="3981"/>
    <lineage>
        <taxon>Eukaryota</taxon>
        <taxon>Viridiplantae</taxon>
        <taxon>Streptophyta</taxon>
        <taxon>Embryophyta</taxon>
        <taxon>Tracheophyta</taxon>
        <taxon>Spermatophyta</taxon>
        <taxon>Magnoliopsida</taxon>
        <taxon>eudicotyledons</taxon>
        <taxon>Gunneridae</taxon>
        <taxon>Pentapetalae</taxon>
        <taxon>rosids</taxon>
        <taxon>fabids</taxon>
        <taxon>Malpighiales</taxon>
        <taxon>Euphorbiaceae</taxon>
        <taxon>Crotonoideae</taxon>
        <taxon>Micrandreae</taxon>
        <taxon>Hevea</taxon>
    </lineage>
</organism>
<comment type="caution">
    <text evidence="18">The sequence shown here is derived from an EMBL/GenBank/DDBJ whole genome shotgun (WGS) entry which is preliminary data.</text>
</comment>
<evidence type="ECO:0000256" key="1">
    <source>
        <dbReference type="ARBA" id="ARBA00004123"/>
    </source>
</evidence>
<dbReference type="InterPro" id="IPR017884">
    <property type="entry name" value="SANT_dom"/>
</dbReference>
<reference evidence="18 19" key="1">
    <citation type="journal article" date="2020" name="Mol. Plant">
        <title>The Chromosome-Based Rubber Tree Genome Provides New Insights into Spurge Genome Evolution and Rubber Biosynthesis.</title>
        <authorList>
            <person name="Liu J."/>
            <person name="Shi C."/>
            <person name="Shi C.C."/>
            <person name="Li W."/>
            <person name="Zhang Q.J."/>
            <person name="Zhang Y."/>
            <person name="Li K."/>
            <person name="Lu H.F."/>
            <person name="Shi C."/>
            <person name="Zhu S.T."/>
            <person name="Xiao Z.Y."/>
            <person name="Nan H."/>
            <person name="Yue Y."/>
            <person name="Zhu X.G."/>
            <person name="Wu Y."/>
            <person name="Hong X.N."/>
            <person name="Fan G.Y."/>
            <person name="Tong Y."/>
            <person name="Zhang D."/>
            <person name="Mao C.L."/>
            <person name="Liu Y.L."/>
            <person name="Hao S.J."/>
            <person name="Liu W.Q."/>
            <person name="Lv M.Q."/>
            <person name="Zhang H.B."/>
            <person name="Liu Y."/>
            <person name="Hu-Tang G.R."/>
            <person name="Wang J.P."/>
            <person name="Wang J.H."/>
            <person name="Sun Y.H."/>
            <person name="Ni S.B."/>
            <person name="Chen W.B."/>
            <person name="Zhang X.C."/>
            <person name="Jiao Y.N."/>
            <person name="Eichler E.E."/>
            <person name="Li G.H."/>
            <person name="Liu X."/>
            <person name="Gao L.Z."/>
        </authorList>
    </citation>
    <scope>NUCLEOTIDE SEQUENCE [LARGE SCALE GENOMIC DNA]</scope>
    <source>
        <strain evidence="19">cv. GT1</strain>
        <tissue evidence="18">Leaf</tissue>
    </source>
</reference>
<evidence type="ECO:0000313" key="19">
    <source>
        <dbReference type="Proteomes" id="UP000467840"/>
    </source>
</evidence>
<evidence type="ECO:0000256" key="3">
    <source>
        <dbReference type="ARBA" id="ARBA00022723"/>
    </source>
</evidence>
<feature type="domain" description="HTH myb-type" evidence="17">
    <location>
        <begin position="354"/>
        <end position="396"/>
    </location>
</feature>
<evidence type="ECO:0000256" key="2">
    <source>
        <dbReference type="ARBA" id="ARBA00022473"/>
    </source>
</evidence>
<dbReference type="PANTHER" id="PTHR12802">
    <property type="entry name" value="SWI/SNF COMPLEX-RELATED"/>
    <property type="match status" value="1"/>
</dbReference>
<feature type="compositionally biased region" description="Basic and acidic residues" evidence="12">
    <location>
        <begin position="635"/>
        <end position="647"/>
    </location>
</feature>
<dbReference type="InterPro" id="IPR036388">
    <property type="entry name" value="WH-like_DNA-bd_sf"/>
</dbReference>
<dbReference type="CDD" id="cd00167">
    <property type="entry name" value="SANT"/>
    <property type="match status" value="1"/>
</dbReference>
<keyword evidence="6" id="KW-0805">Transcription regulation</keyword>
<dbReference type="Pfam" id="PF04433">
    <property type="entry name" value="SWIRM"/>
    <property type="match status" value="1"/>
</dbReference>
<feature type="domain" description="Myb-like" evidence="13">
    <location>
        <begin position="354"/>
        <end position="404"/>
    </location>
</feature>
<dbReference type="Gene3D" id="1.10.10.60">
    <property type="entry name" value="Homeodomain-like"/>
    <property type="match status" value="1"/>
</dbReference>
<dbReference type="InterPro" id="IPR043145">
    <property type="entry name" value="Znf_ZZ_sf"/>
</dbReference>
<dbReference type="GO" id="GO:0005634">
    <property type="term" value="C:nucleus"/>
    <property type="evidence" value="ECO:0007669"/>
    <property type="project" value="UniProtKB-SubCell"/>
</dbReference>
<evidence type="ECO:0000256" key="6">
    <source>
        <dbReference type="ARBA" id="ARBA00023015"/>
    </source>
</evidence>
<dbReference type="Pfam" id="PF00569">
    <property type="entry name" value="ZZ"/>
    <property type="match status" value="1"/>
</dbReference>
<keyword evidence="2" id="KW-0217">Developmental protein</keyword>
<feature type="region of interest" description="Disordered" evidence="12">
    <location>
        <begin position="1"/>
        <end position="78"/>
    </location>
</feature>
<feature type="region of interest" description="Disordered" evidence="12">
    <location>
        <begin position="968"/>
        <end position="1020"/>
    </location>
</feature>
<dbReference type="EMBL" id="JAAGAX010000005">
    <property type="protein sequence ID" value="KAF2316381.1"/>
    <property type="molecule type" value="Genomic_DNA"/>
</dbReference>
<dbReference type="PROSITE" id="PS01357">
    <property type="entry name" value="ZF_ZZ_1"/>
    <property type="match status" value="1"/>
</dbReference>
<feature type="compositionally biased region" description="Polar residues" evidence="12">
    <location>
        <begin position="785"/>
        <end position="798"/>
    </location>
</feature>
<dbReference type="GO" id="GO:0003677">
    <property type="term" value="F:DNA binding"/>
    <property type="evidence" value="ECO:0007669"/>
    <property type="project" value="UniProtKB-KW"/>
</dbReference>
<feature type="compositionally biased region" description="Low complexity" evidence="12">
    <location>
        <begin position="9"/>
        <end position="23"/>
    </location>
</feature>
<evidence type="ECO:0000256" key="12">
    <source>
        <dbReference type="SAM" id="MobiDB-lite"/>
    </source>
</evidence>
<dbReference type="InterPro" id="IPR032451">
    <property type="entry name" value="SMARCC_C"/>
</dbReference>
<evidence type="ECO:0008006" key="20">
    <source>
        <dbReference type="Google" id="ProtNLM"/>
    </source>
</evidence>
<name>A0A6A6MRF9_HEVBR</name>
<dbReference type="SUPFAM" id="SSF46689">
    <property type="entry name" value="Homeodomain-like"/>
    <property type="match status" value="2"/>
</dbReference>
<feature type="compositionally biased region" description="Polar residues" evidence="12">
    <location>
        <begin position="990"/>
        <end position="1020"/>
    </location>
</feature>
<feature type="domain" description="ZZ-type" evidence="14">
    <location>
        <begin position="300"/>
        <end position="354"/>
    </location>
</feature>
<dbReference type="InterPro" id="IPR001005">
    <property type="entry name" value="SANT/Myb"/>
</dbReference>
<evidence type="ECO:0000256" key="8">
    <source>
        <dbReference type="ARBA" id="ARBA00023163"/>
    </source>
</evidence>
<evidence type="ECO:0000313" key="18">
    <source>
        <dbReference type="EMBL" id="KAF2316381.1"/>
    </source>
</evidence>
<feature type="region of interest" description="Disordered" evidence="12">
    <location>
        <begin position="632"/>
        <end position="728"/>
    </location>
</feature>
<feature type="compositionally biased region" description="Basic and acidic residues" evidence="12">
    <location>
        <begin position="434"/>
        <end position="453"/>
    </location>
</feature>
<feature type="region of interest" description="Disordered" evidence="12">
    <location>
        <begin position="758"/>
        <end position="849"/>
    </location>
</feature>
<feature type="compositionally biased region" description="Low complexity" evidence="12">
    <location>
        <begin position="40"/>
        <end position="49"/>
    </location>
</feature>
<evidence type="ECO:0000256" key="4">
    <source>
        <dbReference type="ARBA" id="ARBA00022771"/>
    </source>
</evidence>
<protein>
    <recommendedName>
        <fullName evidence="20">SWI/SNF complex subunit SWI3D</fullName>
    </recommendedName>
</protein>
<dbReference type="PROSITE" id="PS51293">
    <property type="entry name" value="SANT"/>
    <property type="match status" value="1"/>
</dbReference>
<keyword evidence="4 10" id="KW-0863">Zinc-finger</keyword>
<dbReference type="Proteomes" id="UP000467840">
    <property type="component" value="Chromosome 15"/>
</dbReference>
<feature type="domain" description="SANT" evidence="16">
    <location>
        <begin position="357"/>
        <end position="408"/>
    </location>
</feature>
<dbReference type="FunFam" id="1.10.10.60:FF:000014">
    <property type="entry name" value="SWI/SNF complex subunit SMARCC2 isoform C"/>
    <property type="match status" value="1"/>
</dbReference>
<dbReference type="PROSITE" id="PS51294">
    <property type="entry name" value="HTH_MYB"/>
    <property type="match status" value="1"/>
</dbReference>
<evidence type="ECO:0000256" key="5">
    <source>
        <dbReference type="ARBA" id="ARBA00022833"/>
    </source>
</evidence>
<feature type="compositionally biased region" description="Basic and acidic residues" evidence="12">
    <location>
        <begin position="460"/>
        <end position="469"/>
    </location>
</feature>
<dbReference type="Pfam" id="PF00249">
    <property type="entry name" value="Myb_DNA-binding"/>
    <property type="match status" value="1"/>
</dbReference>
<evidence type="ECO:0000256" key="7">
    <source>
        <dbReference type="ARBA" id="ARBA00023125"/>
    </source>
</evidence>
<dbReference type="InterPro" id="IPR007526">
    <property type="entry name" value="SWIRM"/>
</dbReference>
<dbReference type="Gene3D" id="3.30.60.90">
    <property type="match status" value="1"/>
</dbReference>
<dbReference type="SMART" id="SM00717">
    <property type="entry name" value="SANT"/>
    <property type="match status" value="1"/>
</dbReference>
<dbReference type="PANTHER" id="PTHR12802:SF41">
    <property type="entry name" value="BRAHMA ASSOCIATED PROTEIN 155 KDA"/>
    <property type="match status" value="1"/>
</dbReference>
<dbReference type="PROSITE" id="PS50934">
    <property type="entry name" value="SWIRM"/>
    <property type="match status" value="1"/>
</dbReference>
<evidence type="ECO:0000259" key="15">
    <source>
        <dbReference type="PROSITE" id="PS50934"/>
    </source>
</evidence>
<dbReference type="InterPro" id="IPR017930">
    <property type="entry name" value="Myb_dom"/>
</dbReference>
<evidence type="ECO:0000256" key="9">
    <source>
        <dbReference type="ARBA" id="ARBA00023242"/>
    </source>
</evidence>
<sequence>MEDKPAGTSAAAGMESPASAEPASSRRRAGGQKRKGNALSTSSSSSTPSKRVTREKGLISHPPIHNGGPLTRARQSPNNLAPLASAGLAAAGFKLEEKVAFSASEAATVAALEEEVSKLEELQAAIELEFEGIRSRDSNAHVVPSHCGWFSWTKIHLLEERSLPSFFNGKSQTRTPDTYREIRNWIVKKFHTNPNVQIELKDLSELDVADLDAKQEVLEFLDYWGLINFHPFPQIDSAANADGDRDARKDSLLEKLFHFETIQPCPSVVPKPNLSTPAMASGFFPESSLAEELVRAEGPAVEYHCNSCSTDCSRKRYHCQKQADYDLCADCFNNGKFGSDMSSSDFILMEPAEAPGLSGGKWTDQETLLLLEALELYKENWNEIAEHVATKTKAQCILHFVQMPIEDVFFDCDDDDVDGSKETTDQPANNDDTSVPKDGTETSEDKTGSKEDMPLTSELEAPKPEDAVEVKGCQETAKPNNASEAIIDDKSSKSEDTSEVKAAQHTSENLALKALTEAFEAVGYPCSSENRLSFAEIGNPVMALAAFLARLVGSDVAMTSARCSLKSLNSDSPGMQLAARHCFLLEDPPDDLKGPAGPDCSAIETANQEAQQYNHEGQTQKDLVGRDLSINHNNKKTEDSAPEEKQPPDSLNDEPTEKVNTANEAGTAISHEEDESGKLKESSESEFQKDPQISSLNESNAMQSMSECLPSSFQETEGSSVAANSQQMEVSKDIDMVSDSKPFENNEPCQSAAPMLVEEPSQAAETSKNVKMISDSLPAGKNVQLVKTSSVGDHSQPTDAPKDIDMSSDLPSEAKESQQPVAPNSVVGNGTTTAEDQKDSKKEKPDCKEIKDDNSIDRFKRAAVSALAAAAVKAKLLGNQEEEQIQQLAASVIEKQLHKLEMKLAFFNEMDHVIMRVREQLDRSRQRLYHERAQIIAARLGLPASSSRGMPPTSPTNRIAMNFANSIPRPPMSMTSQRPPIVRPIGTLAPTPSNPFVSTTTAGSSIRPSGQDKLSSVGTK</sequence>
<feature type="compositionally biased region" description="Polar residues" evidence="12">
    <location>
        <begin position="691"/>
        <end position="728"/>
    </location>
</feature>
<evidence type="ECO:0000259" key="17">
    <source>
        <dbReference type="PROSITE" id="PS51294"/>
    </source>
</evidence>
<dbReference type="PROSITE" id="PS50135">
    <property type="entry name" value="ZF_ZZ_2"/>
    <property type="match status" value="1"/>
</dbReference>
<feature type="compositionally biased region" description="Basic and acidic residues" evidence="12">
    <location>
        <begin position="676"/>
        <end position="689"/>
    </location>
</feature>
<dbReference type="InterPro" id="IPR000433">
    <property type="entry name" value="Znf_ZZ"/>
</dbReference>